<feature type="signal peptide" evidence="1">
    <location>
        <begin position="1"/>
        <end position="25"/>
    </location>
</feature>
<dbReference type="Gene3D" id="2.60.40.1930">
    <property type="match status" value="1"/>
</dbReference>
<evidence type="ECO:0008006" key="4">
    <source>
        <dbReference type="Google" id="ProtNLM"/>
    </source>
</evidence>
<reference evidence="2 3" key="1">
    <citation type="submission" date="2019-05" db="EMBL/GenBank/DDBJ databases">
        <title>Polaribacter aestuariivivens sp. nov., isolated from a tidal flat.</title>
        <authorList>
            <person name="Yoon J.-H."/>
        </authorList>
    </citation>
    <scope>NUCLEOTIDE SEQUENCE [LARGE SCALE GENOMIC DNA]</scope>
    <source>
        <strain evidence="2 3">DBTF-3</strain>
    </source>
</reference>
<keyword evidence="1" id="KW-0732">Signal</keyword>
<dbReference type="RefSeq" id="WP_138535717.1">
    <property type="nucleotide sequence ID" value="NZ_VANR01000004.1"/>
</dbReference>
<gene>
    <name evidence="2" type="ORF">FDT66_08315</name>
</gene>
<evidence type="ECO:0000313" key="3">
    <source>
        <dbReference type="Proteomes" id="UP000307140"/>
    </source>
</evidence>
<dbReference type="OrthoDB" id="679547at2"/>
<protein>
    <recommendedName>
        <fullName evidence="4">Carboxypeptidase regulatory-like domain-containing protein</fullName>
    </recommendedName>
</protein>
<dbReference type="Proteomes" id="UP000307140">
    <property type="component" value="Unassembled WGS sequence"/>
</dbReference>
<feature type="chain" id="PRO_5024320999" description="Carboxypeptidase regulatory-like domain-containing protein" evidence="1">
    <location>
        <begin position="26"/>
        <end position="774"/>
    </location>
</feature>
<organism evidence="2 3">
    <name type="scientific">Polaribacter aestuariivivens</name>
    <dbReference type="NCBI Taxonomy" id="2304626"/>
    <lineage>
        <taxon>Bacteria</taxon>
        <taxon>Pseudomonadati</taxon>
        <taxon>Bacteroidota</taxon>
        <taxon>Flavobacteriia</taxon>
        <taxon>Flavobacteriales</taxon>
        <taxon>Flavobacteriaceae</taxon>
    </lineage>
</organism>
<comment type="caution">
    <text evidence="2">The sequence shown here is derived from an EMBL/GenBank/DDBJ whole genome shotgun (WGS) entry which is preliminary data.</text>
</comment>
<dbReference type="AlphaFoldDB" id="A0A5S3N424"/>
<proteinExistence type="predicted"/>
<keyword evidence="3" id="KW-1185">Reference proteome</keyword>
<name>A0A5S3N424_9FLAO</name>
<evidence type="ECO:0000256" key="1">
    <source>
        <dbReference type="SAM" id="SignalP"/>
    </source>
</evidence>
<accession>A0A5S3N424</accession>
<evidence type="ECO:0000313" key="2">
    <source>
        <dbReference type="EMBL" id="TMM29867.1"/>
    </source>
</evidence>
<sequence length="774" mass="88633">MTKHLNFRKIILFSLFILSFSNINSQNKSNIIENSFSEEETVYVHLNKSTYIKGEHIGFTAYVFNKNTKVLSSKTSNLYCTLSDKKNKTIKSKLIKVSNGIASGNFILDDSLNAGNYIFKAYTSWMLNFEAKNYFVEKITVLDNKTPQQIDSNTVDIDAQLLPESGTLLYNTTNTIGVIVKDKFGNGVPNIKGVLLENNKVIRTFNLNKLGIGRFSFLLKKGNSYNVTINHLNKKTSINLLQTAKEKGVVLQVSKVDQEAFISINTNNRTLKEINDKTYFLKINSNLPKSFKLNFDKNNSIKRVLQLKKLPKGVNTIALLNENRLVVAERLFFNYHGLEISKVTNFKTEQNKDTISTTLTLSDINKLTDGNVSVSILPEKTKSYIKQHNIISQTLIQPYVKSFVEDGGYYFKDINNEKKHHLDNLLITQGWSSHNWPNEKKEFIYPFENGINIKLNIPNSGKKGSYLVHHTSNKGSRIIEYDEPIKAIQLKGYYPEGDKNLYVSSMNKKGIVSKPNALYAQFFPAIIPSLNITYSLKQNNSEKNNSYDDYFKFYAQNKITKLDEVIIKANKREKEIEDLRKKTMGRLFVLNKIERNMPLSIFLNEKPGVFAFDNFEDGTFTAINTRDKTAIAVYLDGFLVQDSFTLFNYFLYDVEYIDVNLNDFSGGLRLGPGGAVRIKTNPLLNYKEKETAVSLVFPVTFSESKKFYEPKYTNYKNNFFKNYGVVSWLPKNAIDNNKIYLEFKKKEQNKVNLFIEGVTNNGTFISEKIIVDLK</sequence>
<dbReference type="EMBL" id="VANR01000004">
    <property type="protein sequence ID" value="TMM29867.1"/>
    <property type="molecule type" value="Genomic_DNA"/>
</dbReference>